<reference evidence="2 3" key="1">
    <citation type="journal article" date="2008" name="Nature">
        <title>The genome of Laccaria bicolor provides insights into mycorrhizal symbiosis.</title>
        <authorList>
            <person name="Martin F."/>
            <person name="Aerts A."/>
            <person name="Ahren D."/>
            <person name="Brun A."/>
            <person name="Danchin E.G.J."/>
            <person name="Duchaussoy F."/>
            <person name="Gibon J."/>
            <person name="Kohler A."/>
            <person name="Lindquist E."/>
            <person name="Pereda V."/>
            <person name="Salamov A."/>
            <person name="Shapiro H.J."/>
            <person name="Wuyts J."/>
            <person name="Blaudez D."/>
            <person name="Buee M."/>
            <person name="Brokstein P."/>
            <person name="Canbaeck B."/>
            <person name="Cohen D."/>
            <person name="Courty P.E."/>
            <person name="Coutinho P.M."/>
            <person name="Delaruelle C."/>
            <person name="Detter J.C."/>
            <person name="Deveau A."/>
            <person name="DiFazio S."/>
            <person name="Duplessis S."/>
            <person name="Fraissinet-Tachet L."/>
            <person name="Lucic E."/>
            <person name="Frey-Klett P."/>
            <person name="Fourrey C."/>
            <person name="Feussner I."/>
            <person name="Gay G."/>
            <person name="Grimwood J."/>
            <person name="Hoegger P.J."/>
            <person name="Jain P."/>
            <person name="Kilaru S."/>
            <person name="Labbe J."/>
            <person name="Lin Y.C."/>
            <person name="Legue V."/>
            <person name="Le Tacon F."/>
            <person name="Marmeisse R."/>
            <person name="Melayah D."/>
            <person name="Montanini B."/>
            <person name="Muratet M."/>
            <person name="Nehls U."/>
            <person name="Niculita-Hirzel H."/>
            <person name="Oudot-Le Secq M.P."/>
            <person name="Peter M."/>
            <person name="Quesneville H."/>
            <person name="Rajashekar B."/>
            <person name="Reich M."/>
            <person name="Rouhier N."/>
            <person name="Schmutz J."/>
            <person name="Yin T."/>
            <person name="Chalot M."/>
            <person name="Henrissat B."/>
            <person name="Kuees U."/>
            <person name="Lucas S."/>
            <person name="Van de Peer Y."/>
            <person name="Podila G.K."/>
            <person name="Polle A."/>
            <person name="Pukkila P.J."/>
            <person name="Richardson P.M."/>
            <person name="Rouze P."/>
            <person name="Sanders I.R."/>
            <person name="Stajich J.E."/>
            <person name="Tunlid A."/>
            <person name="Tuskan G."/>
            <person name="Grigoriev I.V."/>
        </authorList>
    </citation>
    <scope>NUCLEOTIDE SEQUENCE [LARGE SCALE GENOMIC DNA]</scope>
    <source>
        <strain evidence="3">S238N-H82 / ATCC MYA-4686</strain>
    </source>
</reference>
<dbReference type="GeneID" id="6077966"/>
<gene>
    <name evidence="2" type="ORF">LACBIDRAFT_328263</name>
</gene>
<keyword evidence="3" id="KW-1185">Reference proteome</keyword>
<evidence type="ECO:0000256" key="1">
    <source>
        <dbReference type="SAM" id="MobiDB-lite"/>
    </source>
</evidence>
<feature type="region of interest" description="Disordered" evidence="1">
    <location>
        <begin position="84"/>
        <end position="103"/>
    </location>
</feature>
<organism evidence="3">
    <name type="scientific">Laccaria bicolor (strain S238N-H82 / ATCC MYA-4686)</name>
    <name type="common">Bicoloured deceiver</name>
    <name type="synonym">Laccaria laccata var. bicolor</name>
    <dbReference type="NCBI Taxonomy" id="486041"/>
    <lineage>
        <taxon>Eukaryota</taxon>
        <taxon>Fungi</taxon>
        <taxon>Dikarya</taxon>
        <taxon>Basidiomycota</taxon>
        <taxon>Agaricomycotina</taxon>
        <taxon>Agaricomycetes</taxon>
        <taxon>Agaricomycetidae</taxon>
        <taxon>Agaricales</taxon>
        <taxon>Agaricineae</taxon>
        <taxon>Hydnangiaceae</taxon>
        <taxon>Laccaria</taxon>
    </lineage>
</organism>
<dbReference type="KEGG" id="lbc:LACBIDRAFT_328263"/>
<dbReference type="Proteomes" id="UP000001194">
    <property type="component" value="Unassembled WGS sequence"/>
</dbReference>
<feature type="compositionally biased region" description="Basic and acidic residues" evidence="1">
    <location>
        <begin position="84"/>
        <end position="93"/>
    </location>
</feature>
<evidence type="ECO:0000313" key="3">
    <source>
        <dbReference type="Proteomes" id="UP000001194"/>
    </source>
</evidence>
<protein>
    <submittedName>
        <fullName evidence="2">Predicted protein</fullName>
    </submittedName>
</protein>
<dbReference type="EMBL" id="DS547106">
    <property type="protein sequence ID" value="EDR06908.1"/>
    <property type="molecule type" value="Genomic_DNA"/>
</dbReference>
<dbReference type="RefSeq" id="XP_001882281.1">
    <property type="nucleotide sequence ID" value="XM_001882246.1"/>
</dbReference>
<sequence>MPLEFGDDFCPPCELIAWVWRKGDDPFGRHPIAVVDVVDVHLPEIRTISVSDIDCAVLNKNTVSALKNVHCAHVKISTMEKFRMREGKEERGAPRRQKTPRGHLPASVDRLDFLACWLAPTGLTTSSLALKLTIVYAAGSINSHRILSHIHIRSLLLNQRPMKVDFVVPSNCTLHCTGTSSTPPSFPSPPSGSEVKQFFTLLTFLPTDVDH</sequence>
<name>B0DEC6_LACBS</name>
<dbReference type="HOGENOM" id="CLU_1305056_0_0_1"/>
<proteinExistence type="predicted"/>
<dbReference type="AlphaFoldDB" id="B0DEC6"/>
<dbReference type="InParanoid" id="B0DEC6"/>
<accession>B0DEC6</accession>
<dbReference type="OrthoDB" id="10539123at2759"/>
<evidence type="ECO:0000313" key="2">
    <source>
        <dbReference type="EMBL" id="EDR06908.1"/>
    </source>
</evidence>